<organism evidence="1 2">
    <name type="scientific">Roseateles agri</name>
    <dbReference type="NCBI Taxonomy" id="3098619"/>
    <lineage>
        <taxon>Bacteria</taxon>
        <taxon>Pseudomonadati</taxon>
        <taxon>Pseudomonadota</taxon>
        <taxon>Betaproteobacteria</taxon>
        <taxon>Burkholderiales</taxon>
        <taxon>Sphaerotilaceae</taxon>
        <taxon>Roseateles</taxon>
    </lineage>
</organism>
<accession>A0ABU5DFV7</accession>
<dbReference type="Pfam" id="PF11142">
    <property type="entry name" value="DUF2917"/>
    <property type="match status" value="1"/>
</dbReference>
<proteinExistence type="predicted"/>
<name>A0ABU5DFV7_9BURK</name>
<dbReference type="Proteomes" id="UP001285263">
    <property type="component" value="Unassembled WGS sequence"/>
</dbReference>
<protein>
    <submittedName>
        <fullName evidence="1">DUF2917 domain-containing protein</fullName>
    </submittedName>
</protein>
<evidence type="ECO:0000313" key="2">
    <source>
        <dbReference type="Proteomes" id="UP001285263"/>
    </source>
</evidence>
<sequence>MDTTCIDEQRVLALPAGGPVHRLDCESGQRTELRVLAGRVWLTREGWLDDHFLGPGEAWSVIGAARLHLSPEGGLPAQLELLRS</sequence>
<reference evidence="1 2" key="1">
    <citation type="submission" date="2023-11" db="EMBL/GenBank/DDBJ databases">
        <title>Paucibacter sp. nov., isolated from fresh soil in Korea.</title>
        <authorList>
            <person name="Le N.T.T."/>
        </authorList>
    </citation>
    <scope>NUCLEOTIDE SEQUENCE [LARGE SCALE GENOMIC DNA]</scope>
    <source>
        <strain evidence="1 2">R3-3</strain>
    </source>
</reference>
<keyword evidence="2" id="KW-1185">Reference proteome</keyword>
<evidence type="ECO:0000313" key="1">
    <source>
        <dbReference type="EMBL" id="MDY0744691.1"/>
    </source>
</evidence>
<dbReference type="InterPro" id="IPR021317">
    <property type="entry name" value="DUF2917"/>
</dbReference>
<dbReference type="RefSeq" id="WP_320422603.1">
    <property type="nucleotide sequence ID" value="NZ_JAXCLA010000003.1"/>
</dbReference>
<gene>
    <name evidence="1" type="ORF">SNE35_09240</name>
</gene>
<comment type="caution">
    <text evidence="1">The sequence shown here is derived from an EMBL/GenBank/DDBJ whole genome shotgun (WGS) entry which is preliminary data.</text>
</comment>
<dbReference type="EMBL" id="JAXCLA010000003">
    <property type="protein sequence ID" value="MDY0744691.1"/>
    <property type="molecule type" value="Genomic_DNA"/>
</dbReference>